<dbReference type="AlphaFoldDB" id="A0AA35X357"/>
<sequence>MGMLDNISNGRLVMGFLRGTPNEDQVYGVNPAEGRERLFEGMDLIRKALTEEQPFSWEGRYYQFRTVSVWPRPVQQPLPPSIMATRSDDTVRYAAENGMGLGVSFIPVEQMETVTDKYYNWCNEAGWQPTPDQVVYRGSIYLAESDQEAQDWLHALPGGQPRPAIQLPSTVAQVVQAARTGEEFDLRRVLAGSPQGDVVGRSLGVNFLGGPDTIANKMKEFHDRCGVGVMDLFFQQPGLSHGEVMKEIELFGKEVLPQIKEF</sequence>
<feature type="domain" description="Luciferase-like" evidence="5">
    <location>
        <begin position="2"/>
        <end position="224"/>
    </location>
</feature>
<keyword evidence="7" id="KW-1185">Reference proteome</keyword>
<dbReference type="PANTHER" id="PTHR42847">
    <property type="entry name" value="ALKANESULFONATE MONOOXYGENASE"/>
    <property type="match status" value="1"/>
</dbReference>
<evidence type="ECO:0000256" key="1">
    <source>
        <dbReference type="ARBA" id="ARBA00022630"/>
    </source>
</evidence>
<dbReference type="GO" id="GO:0008726">
    <property type="term" value="F:alkanesulfonate monooxygenase activity"/>
    <property type="evidence" value="ECO:0007669"/>
    <property type="project" value="TreeGrafter"/>
</dbReference>
<dbReference type="Gene3D" id="3.20.20.30">
    <property type="entry name" value="Luciferase-like domain"/>
    <property type="match status" value="1"/>
</dbReference>
<keyword evidence="4" id="KW-0503">Monooxygenase</keyword>
<dbReference type="Proteomes" id="UP001174909">
    <property type="component" value="Unassembled WGS sequence"/>
</dbReference>
<evidence type="ECO:0000256" key="3">
    <source>
        <dbReference type="ARBA" id="ARBA00023002"/>
    </source>
</evidence>
<keyword evidence="2" id="KW-0288">FMN</keyword>
<dbReference type="InterPro" id="IPR050172">
    <property type="entry name" value="SsuD_RutA_monooxygenase"/>
</dbReference>
<comment type="caution">
    <text evidence="6">The sequence shown here is derived from an EMBL/GenBank/DDBJ whole genome shotgun (WGS) entry which is preliminary data.</text>
</comment>
<dbReference type="SUPFAM" id="SSF51679">
    <property type="entry name" value="Bacterial luciferase-like"/>
    <property type="match status" value="1"/>
</dbReference>
<dbReference type="InterPro" id="IPR011251">
    <property type="entry name" value="Luciferase-like_dom"/>
</dbReference>
<accession>A0AA35X357</accession>
<dbReference type="GO" id="GO:0046306">
    <property type="term" value="P:alkanesulfonate catabolic process"/>
    <property type="evidence" value="ECO:0007669"/>
    <property type="project" value="TreeGrafter"/>
</dbReference>
<evidence type="ECO:0000259" key="5">
    <source>
        <dbReference type="Pfam" id="PF00296"/>
    </source>
</evidence>
<keyword evidence="1" id="KW-0285">Flavoprotein</keyword>
<dbReference type="PANTHER" id="PTHR42847:SF4">
    <property type="entry name" value="ALKANESULFONATE MONOOXYGENASE-RELATED"/>
    <property type="match status" value="1"/>
</dbReference>
<gene>
    <name evidence="6" type="ORF">GBAR_LOCUS24196</name>
</gene>
<evidence type="ECO:0000313" key="6">
    <source>
        <dbReference type="EMBL" id="CAI8043628.1"/>
    </source>
</evidence>
<evidence type="ECO:0000313" key="7">
    <source>
        <dbReference type="Proteomes" id="UP001174909"/>
    </source>
</evidence>
<protein>
    <submittedName>
        <fullName evidence="6">Uncharacterized protein y4wF</fullName>
    </submittedName>
</protein>
<name>A0AA35X357_GEOBA</name>
<dbReference type="InterPro" id="IPR036661">
    <property type="entry name" value="Luciferase-like_sf"/>
</dbReference>
<keyword evidence="3" id="KW-0560">Oxidoreductase</keyword>
<organism evidence="6 7">
    <name type="scientific">Geodia barretti</name>
    <name type="common">Barrett's horny sponge</name>
    <dbReference type="NCBI Taxonomy" id="519541"/>
    <lineage>
        <taxon>Eukaryota</taxon>
        <taxon>Metazoa</taxon>
        <taxon>Porifera</taxon>
        <taxon>Demospongiae</taxon>
        <taxon>Heteroscleromorpha</taxon>
        <taxon>Tetractinellida</taxon>
        <taxon>Astrophorina</taxon>
        <taxon>Geodiidae</taxon>
        <taxon>Geodia</taxon>
    </lineage>
</organism>
<evidence type="ECO:0000256" key="4">
    <source>
        <dbReference type="ARBA" id="ARBA00023033"/>
    </source>
</evidence>
<dbReference type="EMBL" id="CASHTH010003343">
    <property type="protein sequence ID" value="CAI8043628.1"/>
    <property type="molecule type" value="Genomic_DNA"/>
</dbReference>
<dbReference type="Pfam" id="PF00296">
    <property type="entry name" value="Bac_luciferase"/>
    <property type="match status" value="1"/>
</dbReference>
<evidence type="ECO:0000256" key="2">
    <source>
        <dbReference type="ARBA" id="ARBA00022643"/>
    </source>
</evidence>
<proteinExistence type="predicted"/>
<reference evidence="6" key="1">
    <citation type="submission" date="2023-03" db="EMBL/GenBank/DDBJ databases">
        <authorList>
            <person name="Steffen K."/>
            <person name="Cardenas P."/>
        </authorList>
    </citation>
    <scope>NUCLEOTIDE SEQUENCE</scope>
</reference>